<evidence type="ECO:0000256" key="6">
    <source>
        <dbReference type="ARBA" id="ARBA00022723"/>
    </source>
</evidence>
<dbReference type="PRINTS" id="PR00464">
    <property type="entry name" value="EP450II"/>
</dbReference>
<sequence length="370" mass="43147">MEILHQQRLYQLRIEDVEQWSCQHKYTTVRDVKLPEVIVMPLGDRCNVLTLSERTKVTVRELWYDVGDGALLPKLVPVLDPCETEALVAFLSLLGGLVYYVVRKQSYWKGRNVPHPDPTFFLGSFKDAGTKKHFSEYLEQYYSEYKGQHPFMGVYMLISPVVLPTDLELVKSILVRDFQYFHDRGTYYNEKHDPLTAHLFNLEGQKWKNLRNKLTPTFTSGKMKMMFPTVVAAGKQLKEFMDENVQKNSELEMKDIMASFTTDVIGTCAFGIECNSMRDPNAEFRAMGKLFVDRQPSQFVNIMVQFSHKLSRMLGIRFIDKEVSTFFLKVVKDTIDYRVKNGIKRNDFMDLMIQMLRNEDNPEESLTFNE</sequence>
<dbReference type="EnsemblMetazoa" id="ACUA007205-RA">
    <property type="protein sequence ID" value="ACUA007205-PA"/>
    <property type="gene ID" value="ACUA007205"/>
</dbReference>
<evidence type="ECO:0000313" key="13">
    <source>
        <dbReference type="EnsemblMetazoa" id="ACUA007205-PA"/>
    </source>
</evidence>
<keyword evidence="9" id="KW-0560">Oxidoreductase</keyword>
<organism evidence="13 14">
    <name type="scientific">Anopheles culicifacies</name>
    <dbReference type="NCBI Taxonomy" id="139723"/>
    <lineage>
        <taxon>Eukaryota</taxon>
        <taxon>Metazoa</taxon>
        <taxon>Ecdysozoa</taxon>
        <taxon>Arthropoda</taxon>
        <taxon>Hexapoda</taxon>
        <taxon>Insecta</taxon>
        <taxon>Pterygota</taxon>
        <taxon>Neoptera</taxon>
        <taxon>Endopterygota</taxon>
        <taxon>Diptera</taxon>
        <taxon>Nematocera</taxon>
        <taxon>Culicoidea</taxon>
        <taxon>Culicidae</taxon>
        <taxon>Anophelinae</taxon>
        <taxon>Anopheles</taxon>
        <taxon>culicifacies species complex</taxon>
    </lineage>
</organism>
<dbReference type="InterPro" id="IPR001128">
    <property type="entry name" value="Cyt_P450"/>
</dbReference>
<dbReference type="GO" id="GO:0016705">
    <property type="term" value="F:oxidoreductase activity, acting on paired donors, with incorporation or reduction of molecular oxygen"/>
    <property type="evidence" value="ECO:0007669"/>
    <property type="project" value="InterPro"/>
</dbReference>
<keyword evidence="6" id="KW-0479">Metal-binding</keyword>
<dbReference type="PANTHER" id="PTHR24292">
    <property type="entry name" value="CYTOCHROME P450"/>
    <property type="match status" value="1"/>
</dbReference>
<dbReference type="InterPro" id="IPR036396">
    <property type="entry name" value="Cyt_P450_sf"/>
</dbReference>
<evidence type="ECO:0000256" key="1">
    <source>
        <dbReference type="ARBA" id="ARBA00001971"/>
    </source>
</evidence>
<name>A0A182M1L5_9DIPT</name>
<comment type="subcellular location">
    <subcellularLocation>
        <location evidence="3">Endoplasmic reticulum membrane</location>
        <topology evidence="3">Peripheral membrane protein</topology>
    </subcellularLocation>
    <subcellularLocation>
        <location evidence="2">Microsome membrane</location>
        <topology evidence="2">Peripheral membrane protein</topology>
    </subcellularLocation>
</comment>
<dbReference type="SUPFAM" id="SSF48264">
    <property type="entry name" value="Cytochrome P450"/>
    <property type="match status" value="1"/>
</dbReference>
<dbReference type="GO" id="GO:0020037">
    <property type="term" value="F:heme binding"/>
    <property type="evidence" value="ECO:0007669"/>
    <property type="project" value="InterPro"/>
</dbReference>
<keyword evidence="10" id="KW-0408">Iron</keyword>
<dbReference type="Proteomes" id="UP000075883">
    <property type="component" value="Unassembled WGS sequence"/>
</dbReference>
<dbReference type="STRING" id="139723.A0A182M1L5"/>
<dbReference type="AlphaFoldDB" id="A0A182M1L5"/>
<keyword evidence="8" id="KW-0492">Microsome</keyword>
<keyword evidence="7" id="KW-0256">Endoplasmic reticulum</keyword>
<evidence type="ECO:0000256" key="12">
    <source>
        <dbReference type="ARBA" id="ARBA00023136"/>
    </source>
</evidence>
<dbReference type="Gene3D" id="1.10.630.10">
    <property type="entry name" value="Cytochrome P450"/>
    <property type="match status" value="1"/>
</dbReference>
<keyword evidence="5" id="KW-0349">Heme</keyword>
<dbReference type="VEuPathDB" id="VectorBase:ACUA007205"/>
<keyword evidence="12" id="KW-0472">Membrane</keyword>
<reference evidence="13" key="2">
    <citation type="submission" date="2020-05" db="UniProtKB">
        <authorList>
            <consortium name="EnsemblMetazoa"/>
        </authorList>
    </citation>
    <scope>IDENTIFICATION</scope>
    <source>
        <strain evidence="13">A-37</strain>
    </source>
</reference>
<evidence type="ECO:0000256" key="10">
    <source>
        <dbReference type="ARBA" id="ARBA00023004"/>
    </source>
</evidence>
<dbReference type="GO" id="GO:0005506">
    <property type="term" value="F:iron ion binding"/>
    <property type="evidence" value="ECO:0007669"/>
    <property type="project" value="InterPro"/>
</dbReference>
<keyword evidence="11" id="KW-0503">Monooxygenase</keyword>
<evidence type="ECO:0000313" key="14">
    <source>
        <dbReference type="Proteomes" id="UP000075883"/>
    </source>
</evidence>
<keyword evidence="14" id="KW-1185">Reference proteome</keyword>
<evidence type="ECO:0000256" key="2">
    <source>
        <dbReference type="ARBA" id="ARBA00004174"/>
    </source>
</evidence>
<accession>A0A182M1L5</accession>
<dbReference type="Pfam" id="PF00067">
    <property type="entry name" value="p450"/>
    <property type="match status" value="1"/>
</dbReference>
<comment type="similarity">
    <text evidence="4">Belongs to the cytochrome P450 family.</text>
</comment>
<evidence type="ECO:0008006" key="15">
    <source>
        <dbReference type="Google" id="ProtNLM"/>
    </source>
</evidence>
<evidence type="ECO:0000256" key="5">
    <source>
        <dbReference type="ARBA" id="ARBA00022617"/>
    </source>
</evidence>
<proteinExistence type="inferred from homology"/>
<dbReference type="PANTHER" id="PTHR24292:SF103">
    <property type="entry name" value="CYTOCHROME P450 6BS1"/>
    <property type="match status" value="1"/>
</dbReference>
<protein>
    <recommendedName>
        <fullName evidence="15">Cytochrome P450</fullName>
    </recommendedName>
</protein>
<reference evidence="14" key="1">
    <citation type="submission" date="2013-09" db="EMBL/GenBank/DDBJ databases">
        <title>The Genome Sequence of Anopheles culicifacies species A.</title>
        <authorList>
            <consortium name="The Broad Institute Genomics Platform"/>
            <person name="Neafsey D.E."/>
            <person name="Besansky N."/>
            <person name="Howell P."/>
            <person name="Walton C."/>
            <person name="Young S.K."/>
            <person name="Zeng Q."/>
            <person name="Gargeya S."/>
            <person name="Fitzgerald M."/>
            <person name="Haas B."/>
            <person name="Abouelleil A."/>
            <person name="Allen A.W."/>
            <person name="Alvarado L."/>
            <person name="Arachchi H.M."/>
            <person name="Berlin A.M."/>
            <person name="Chapman S.B."/>
            <person name="Gainer-Dewar J."/>
            <person name="Goldberg J."/>
            <person name="Griggs A."/>
            <person name="Gujja S."/>
            <person name="Hansen M."/>
            <person name="Howarth C."/>
            <person name="Imamovic A."/>
            <person name="Ireland A."/>
            <person name="Larimer J."/>
            <person name="McCowan C."/>
            <person name="Murphy C."/>
            <person name="Pearson M."/>
            <person name="Poon T.W."/>
            <person name="Priest M."/>
            <person name="Roberts A."/>
            <person name="Saif S."/>
            <person name="Shea T."/>
            <person name="Sisk P."/>
            <person name="Sykes S."/>
            <person name="Wortman J."/>
            <person name="Nusbaum C."/>
            <person name="Birren B."/>
        </authorList>
    </citation>
    <scope>NUCLEOTIDE SEQUENCE [LARGE SCALE GENOMIC DNA]</scope>
    <source>
        <strain evidence="14">A-37</strain>
    </source>
</reference>
<evidence type="ECO:0000256" key="8">
    <source>
        <dbReference type="ARBA" id="ARBA00022848"/>
    </source>
</evidence>
<dbReference type="GO" id="GO:0005789">
    <property type="term" value="C:endoplasmic reticulum membrane"/>
    <property type="evidence" value="ECO:0007669"/>
    <property type="project" value="UniProtKB-SubCell"/>
</dbReference>
<evidence type="ECO:0000256" key="4">
    <source>
        <dbReference type="ARBA" id="ARBA00010617"/>
    </source>
</evidence>
<dbReference type="GO" id="GO:0004497">
    <property type="term" value="F:monooxygenase activity"/>
    <property type="evidence" value="ECO:0007669"/>
    <property type="project" value="UniProtKB-KW"/>
</dbReference>
<dbReference type="InterPro" id="IPR050476">
    <property type="entry name" value="Insect_CytP450_Detox"/>
</dbReference>
<evidence type="ECO:0000256" key="9">
    <source>
        <dbReference type="ARBA" id="ARBA00023002"/>
    </source>
</evidence>
<comment type="cofactor">
    <cofactor evidence="1">
        <name>heme</name>
        <dbReference type="ChEBI" id="CHEBI:30413"/>
    </cofactor>
</comment>
<dbReference type="InterPro" id="IPR002402">
    <property type="entry name" value="Cyt_P450_E_grp-II"/>
</dbReference>
<dbReference type="EMBL" id="AXCM01007669">
    <property type="status" value="NOT_ANNOTATED_CDS"/>
    <property type="molecule type" value="Genomic_DNA"/>
</dbReference>
<evidence type="ECO:0000256" key="11">
    <source>
        <dbReference type="ARBA" id="ARBA00023033"/>
    </source>
</evidence>
<evidence type="ECO:0000256" key="7">
    <source>
        <dbReference type="ARBA" id="ARBA00022824"/>
    </source>
</evidence>
<evidence type="ECO:0000256" key="3">
    <source>
        <dbReference type="ARBA" id="ARBA00004406"/>
    </source>
</evidence>